<dbReference type="InterPro" id="IPR028082">
    <property type="entry name" value="Peripla_BP_I"/>
</dbReference>
<accession>A0A671LWB5</accession>
<protein>
    <recommendedName>
        <fullName evidence="5">Receptor ligand binding region domain-containing protein</fullName>
    </recommendedName>
</protein>
<name>A0A671LWB5_9TELE</name>
<evidence type="ECO:0000256" key="4">
    <source>
        <dbReference type="ARBA" id="ARBA00023136"/>
    </source>
</evidence>
<dbReference type="Ensembl" id="ENSSANT00000024115.1">
    <property type="protein sequence ID" value="ENSSANP00000022628.1"/>
    <property type="gene ID" value="ENSSANG00000011693.1"/>
</dbReference>
<dbReference type="AlphaFoldDB" id="A0A671LWB5"/>
<comment type="subcellular location">
    <subcellularLocation>
        <location evidence="1">Membrane</location>
    </subcellularLocation>
</comment>
<evidence type="ECO:0000313" key="6">
    <source>
        <dbReference type="Ensembl" id="ENSSANP00000022628.1"/>
    </source>
</evidence>
<evidence type="ECO:0000259" key="5">
    <source>
        <dbReference type="Pfam" id="PF01094"/>
    </source>
</evidence>
<organism evidence="6 7">
    <name type="scientific">Sinocyclocheilus anshuiensis</name>
    <dbReference type="NCBI Taxonomy" id="1608454"/>
    <lineage>
        <taxon>Eukaryota</taxon>
        <taxon>Metazoa</taxon>
        <taxon>Chordata</taxon>
        <taxon>Craniata</taxon>
        <taxon>Vertebrata</taxon>
        <taxon>Euteleostomi</taxon>
        <taxon>Actinopterygii</taxon>
        <taxon>Neopterygii</taxon>
        <taxon>Teleostei</taxon>
        <taxon>Ostariophysi</taxon>
        <taxon>Cypriniformes</taxon>
        <taxon>Cyprinidae</taxon>
        <taxon>Cyprininae</taxon>
        <taxon>Sinocyclocheilus</taxon>
    </lineage>
</organism>
<evidence type="ECO:0000256" key="3">
    <source>
        <dbReference type="ARBA" id="ARBA00022989"/>
    </source>
</evidence>
<evidence type="ECO:0000256" key="2">
    <source>
        <dbReference type="ARBA" id="ARBA00022692"/>
    </source>
</evidence>
<keyword evidence="7" id="KW-1185">Reference proteome</keyword>
<proteinExistence type="predicted"/>
<dbReference type="Gene3D" id="3.40.50.2300">
    <property type="match status" value="1"/>
</dbReference>
<reference evidence="6" key="2">
    <citation type="submission" date="2025-09" db="UniProtKB">
        <authorList>
            <consortium name="Ensembl"/>
        </authorList>
    </citation>
    <scope>IDENTIFICATION</scope>
</reference>
<keyword evidence="2" id="KW-0812">Transmembrane</keyword>
<dbReference type="Pfam" id="PF01094">
    <property type="entry name" value="ANF_receptor"/>
    <property type="match status" value="1"/>
</dbReference>
<evidence type="ECO:0000256" key="1">
    <source>
        <dbReference type="ARBA" id="ARBA00004370"/>
    </source>
</evidence>
<reference evidence="6" key="1">
    <citation type="submission" date="2025-08" db="UniProtKB">
        <authorList>
            <consortium name="Ensembl"/>
        </authorList>
    </citation>
    <scope>IDENTIFICATION</scope>
</reference>
<sequence length="128" mass="14879">TSLMIEAQKQGLMNGDSYAAYLHDAVLLYAMGLKEAFKNGKDIRHGREILQKLRDRTNIRFYGASGLVHFDEYGERNLDYSVYDLQQTEMVTKFVSVLDFDSHSKMMKSHLRYYWTLSGTNSESHVRK</sequence>
<dbReference type="SUPFAM" id="SSF53822">
    <property type="entry name" value="Periplasmic binding protein-like I"/>
    <property type="match status" value="1"/>
</dbReference>
<dbReference type="GO" id="GO:0016020">
    <property type="term" value="C:membrane"/>
    <property type="evidence" value="ECO:0007669"/>
    <property type="project" value="UniProtKB-SubCell"/>
</dbReference>
<dbReference type="Proteomes" id="UP000472260">
    <property type="component" value="Unassembled WGS sequence"/>
</dbReference>
<evidence type="ECO:0000313" key="7">
    <source>
        <dbReference type="Proteomes" id="UP000472260"/>
    </source>
</evidence>
<dbReference type="InterPro" id="IPR001828">
    <property type="entry name" value="ANF_lig-bd_rcpt"/>
</dbReference>
<keyword evidence="3" id="KW-1133">Transmembrane helix</keyword>
<feature type="domain" description="Receptor ligand binding region" evidence="5">
    <location>
        <begin position="14"/>
        <end position="87"/>
    </location>
</feature>
<keyword evidence="4" id="KW-0472">Membrane</keyword>